<dbReference type="CDD" id="cd06849">
    <property type="entry name" value="lipoyl_domain"/>
    <property type="match status" value="1"/>
</dbReference>
<gene>
    <name evidence="3" type="ORF">DQ392_28600</name>
</gene>
<dbReference type="AlphaFoldDB" id="A0A367EAB7"/>
<comment type="caution">
    <text evidence="3">The sequence shown here is derived from an EMBL/GenBank/DDBJ whole genome shotgun (WGS) entry which is preliminary data.</text>
</comment>
<dbReference type="PANTHER" id="PTHR30386:SF28">
    <property type="entry name" value="EXPORTED PROTEIN"/>
    <property type="match status" value="1"/>
</dbReference>
<keyword evidence="1" id="KW-0812">Transmembrane</keyword>
<dbReference type="Gene3D" id="2.40.50.100">
    <property type="match status" value="1"/>
</dbReference>
<dbReference type="Pfam" id="PF00364">
    <property type="entry name" value="Biotin_lipoyl"/>
    <property type="match status" value="1"/>
</dbReference>
<proteinExistence type="predicted"/>
<name>A0A367EAB7_9ACTN</name>
<dbReference type="PANTHER" id="PTHR30386">
    <property type="entry name" value="MEMBRANE FUSION SUBUNIT OF EMRAB-TOLC MULTIDRUG EFFLUX PUMP"/>
    <property type="match status" value="1"/>
</dbReference>
<dbReference type="InterPro" id="IPR000089">
    <property type="entry name" value="Biotin_lipoyl"/>
</dbReference>
<keyword evidence="1" id="KW-0472">Membrane</keyword>
<dbReference type="InterPro" id="IPR050739">
    <property type="entry name" value="MFP"/>
</dbReference>
<dbReference type="InterPro" id="IPR011053">
    <property type="entry name" value="Single_hybrid_motif"/>
</dbReference>
<feature type="transmembrane region" description="Helical" evidence="1">
    <location>
        <begin position="29"/>
        <end position="48"/>
    </location>
</feature>
<feature type="domain" description="Lipoyl-binding" evidence="2">
    <location>
        <begin position="70"/>
        <end position="133"/>
    </location>
</feature>
<dbReference type="OrthoDB" id="3516536at2"/>
<accession>A0A367EAB7</accession>
<protein>
    <submittedName>
        <fullName evidence="3">HlyD family efflux transporter periplasmic adaptor subunit</fullName>
    </submittedName>
</protein>
<evidence type="ECO:0000256" key="1">
    <source>
        <dbReference type="SAM" id="Phobius"/>
    </source>
</evidence>
<dbReference type="Proteomes" id="UP000253507">
    <property type="component" value="Unassembled WGS sequence"/>
</dbReference>
<dbReference type="EMBL" id="QOIM01000042">
    <property type="protein sequence ID" value="RCG15006.1"/>
    <property type="molecule type" value="Genomic_DNA"/>
</dbReference>
<keyword evidence="4" id="KW-1185">Reference proteome</keyword>
<sequence>MEFRKKALAKLQSPEELDVPVRFARPQGLLVLLVTLIVMAVGCVWSFTGTVSSKLTAPGVLTHAEGSYVLQSPVAGQVIAVHVKEGETVADGAAVVSVRTDRGVRAVRTVARGRVTSLAAEIGSVVTTGADVATVERVKSADDPLVAMLYVPADKGAALPVGATVDLTVGSAPADRFGQLRGTVKAVGRVPRTAQQISGFLGDRELAERFTRGGKPRAVLVSLQRSSATRSGYAWSREDGPPFTLETATPVSGAVHLAAQRPVDWLLP</sequence>
<dbReference type="RefSeq" id="WP_114018543.1">
    <property type="nucleotide sequence ID" value="NZ_QOIM01000042.1"/>
</dbReference>
<evidence type="ECO:0000313" key="4">
    <source>
        <dbReference type="Proteomes" id="UP000253507"/>
    </source>
</evidence>
<evidence type="ECO:0000259" key="2">
    <source>
        <dbReference type="Pfam" id="PF00364"/>
    </source>
</evidence>
<keyword evidence="1" id="KW-1133">Transmembrane helix</keyword>
<organism evidence="3 4">
    <name type="scientific">Streptomyces reniochalinae</name>
    <dbReference type="NCBI Taxonomy" id="2250578"/>
    <lineage>
        <taxon>Bacteria</taxon>
        <taxon>Bacillati</taxon>
        <taxon>Actinomycetota</taxon>
        <taxon>Actinomycetes</taxon>
        <taxon>Kitasatosporales</taxon>
        <taxon>Streptomycetaceae</taxon>
        <taxon>Streptomyces</taxon>
    </lineage>
</organism>
<reference evidence="3 4" key="1">
    <citation type="submission" date="2018-06" db="EMBL/GenBank/DDBJ databases">
        <title>Streptomyces reniochalinae sp. nov. and Streptomyces diacarnus sp. nov. from marine sponges.</title>
        <authorList>
            <person name="Li L."/>
        </authorList>
    </citation>
    <scope>NUCLEOTIDE SEQUENCE [LARGE SCALE GENOMIC DNA]</scope>
    <source>
        <strain evidence="3 4">LHW50302</strain>
    </source>
</reference>
<evidence type="ECO:0000313" key="3">
    <source>
        <dbReference type="EMBL" id="RCG15006.1"/>
    </source>
</evidence>
<dbReference type="SUPFAM" id="SSF51230">
    <property type="entry name" value="Single hybrid motif"/>
    <property type="match status" value="1"/>
</dbReference>